<dbReference type="Proteomes" id="UP000076268">
    <property type="component" value="Unassembled WGS sequence"/>
</dbReference>
<gene>
    <name evidence="1" type="ORF">AXX12_00760</name>
</gene>
<dbReference type="RefSeq" id="WP_066236788.1">
    <property type="nucleotide sequence ID" value="NZ_LSGP01000001.1"/>
</dbReference>
<dbReference type="OrthoDB" id="1683292at2"/>
<dbReference type="STRING" id="1794912.AXX12_00760"/>
<reference evidence="1 2" key="1">
    <citation type="submission" date="2016-02" db="EMBL/GenBank/DDBJ databases">
        <title>Anaerosporomusa subterraneum gen. nov., sp. nov., a spore-forming obligate anaerobe isolated from saprolite.</title>
        <authorList>
            <person name="Choi J.K."/>
            <person name="Shah M."/>
            <person name="Yee N."/>
        </authorList>
    </citation>
    <scope>NUCLEOTIDE SEQUENCE [LARGE SCALE GENOMIC DNA]</scope>
    <source>
        <strain evidence="1 2">RU4</strain>
    </source>
</reference>
<protein>
    <submittedName>
        <fullName evidence="1">Uncharacterized protein</fullName>
    </submittedName>
</protein>
<proteinExistence type="predicted"/>
<evidence type="ECO:0000313" key="2">
    <source>
        <dbReference type="Proteomes" id="UP000076268"/>
    </source>
</evidence>
<evidence type="ECO:0000313" key="1">
    <source>
        <dbReference type="EMBL" id="KYZ78110.1"/>
    </source>
</evidence>
<dbReference type="AlphaFoldDB" id="A0A154BWE5"/>
<name>A0A154BWE5_ANASB</name>
<dbReference type="EMBL" id="LSGP01000001">
    <property type="protein sequence ID" value="KYZ78110.1"/>
    <property type="molecule type" value="Genomic_DNA"/>
</dbReference>
<comment type="caution">
    <text evidence="1">The sequence shown here is derived from an EMBL/GenBank/DDBJ whole genome shotgun (WGS) entry which is preliminary data.</text>
</comment>
<organism evidence="1 2">
    <name type="scientific">Anaerosporomusa subterranea</name>
    <dbReference type="NCBI Taxonomy" id="1794912"/>
    <lineage>
        <taxon>Bacteria</taxon>
        <taxon>Bacillati</taxon>
        <taxon>Bacillota</taxon>
        <taxon>Negativicutes</taxon>
        <taxon>Acetonemataceae</taxon>
        <taxon>Anaerosporomusa</taxon>
    </lineage>
</organism>
<accession>A0A154BWE5</accession>
<keyword evidence="2" id="KW-1185">Reference proteome</keyword>
<sequence length="105" mass="11957">MQEESVLEFFQALGFEEIDIEDGLTALSVEFAPTGNYALITNEEGTLPEKLRQNLIFACYTPEGAYQWSVGFKNAYVFKEIWSTGEPLDQRCEAVRQYGESKETE</sequence>